<comment type="caution">
    <text evidence="1">The sequence shown here is derived from an EMBL/GenBank/DDBJ whole genome shotgun (WGS) entry which is preliminary data.</text>
</comment>
<organism evidence="1 2">
    <name type="scientific">Candidatus Anaerobiospirillum pullistercoris</name>
    <dbReference type="NCBI Taxonomy" id="2838452"/>
    <lineage>
        <taxon>Bacteria</taxon>
        <taxon>Pseudomonadati</taxon>
        <taxon>Pseudomonadota</taxon>
        <taxon>Gammaproteobacteria</taxon>
        <taxon>Aeromonadales</taxon>
        <taxon>Succinivibrionaceae</taxon>
        <taxon>Anaerobiospirillum</taxon>
    </lineage>
</organism>
<gene>
    <name evidence="1" type="ORF">H9850_05850</name>
</gene>
<dbReference type="AlphaFoldDB" id="A0A9D2B0G2"/>
<sequence length="180" mass="19896">MGGGTRVLDASENAPSLIPSDFDADLNQQIKPDSSASNPASNLDLGFRVFKVDSSNFLPNRLSVDEYSQDGLIQAELNIKEEREPLDLLFECVLSWHLPLNCPFKVVNIAGHKAFNYNFGDLLACFEENVGEDFVLALSKLEDKPVRVVMADSCFATSASKINLSELFKTLLPEVELRVI</sequence>
<reference evidence="1" key="2">
    <citation type="submission" date="2021-04" db="EMBL/GenBank/DDBJ databases">
        <authorList>
            <person name="Gilroy R."/>
        </authorList>
    </citation>
    <scope>NUCLEOTIDE SEQUENCE</scope>
    <source>
        <strain evidence="1">USASDec5-558</strain>
    </source>
</reference>
<name>A0A9D2B0G2_9GAMM</name>
<evidence type="ECO:0000313" key="2">
    <source>
        <dbReference type="Proteomes" id="UP000886829"/>
    </source>
</evidence>
<dbReference type="Proteomes" id="UP000886829">
    <property type="component" value="Unassembled WGS sequence"/>
</dbReference>
<accession>A0A9D2B0G2</accession>
<reference evidence="1" key="1">
    <citation type="journal article" date="2021" name="PeerJ">
        <title>Extensive microbial diversity within the chicken gut microbiome revealed by metagenomics and culture.</title>
        <authorList>
            <person name="Gilroy R."/>
            <person name="Ravi A."/>
            <person name="Getino M."/>
            <person name="Pursley I."/>
            <person name="Horton D.L."/>
            <person name="Alikhan N.F."/>
            <person name="Baker D."/>
            <person name="Gharbi K."/>
            <person name="Hall N."/>
            <person name="Watson M."/>
            <person name="Adriaenssens E.M."/>
            <person name="Foster-Nyarko E."/>
            <person name="Jarju S."/>
            <person name="Secka A."/>
            <person name="Antonio M."/>
            <person name="Oren A."/>
            <person name="Chaudhuri R.R."/>
            <person name="La Ragione R."/>
            <person name="Hildebrand F."/>
            <person name="Pallen M.J."/>
        </authorList>
    </citation>
    <scope>NUCLEOTIDE SEQUENCE</scope>
    <source>
        <strain evidence="1">USASDec5-558</strain>
    </source>
</reference>
<evidence type="ECO:0000313" key="1">
    <source>
        <dbReference type="EMBL" id="HIX56977.1"/>
    </source>
</evidence>
<proteinExistence type="predicted"/>
<dbReference type="EMBL" id="DXEV01000112">
    <property type="protein sequence ID" value="HIX56977.1"/>
    <property type="molecule type" value="Genomic_DNA"/>
</dbReference>
<protein>
    <submittedName>
        <fullName evidence="1">Uncharacterized protein</fullName>
    </submittedName>
</protein>